<name>A0A8D8S250_9HEMI</name>
<dbReference type="AlphaFoldDB" id="A0A8D8S250"/>
<feature type="region of interest" description="Disordered" evidence="1">
    <location>
        <begin position="78"/>
        <end position="97"/>
    </location>
</feature>
<protein>
    <submittedName>
        <fullName evidence="2">Uncharacterized protein</fullName>
    </submittedName>
</protein>
<evidence type="ECO:0000256" key="1">
    <source>
        <dbReference type="SAM" id="MobiDB-lite"/>
    </source>
</evidence>
<proteinExistence type="predicted"/>
<sequence length="134" mass="15659">MRIRPLLTINRTVCRTVIADWRCVLRPIVWSIFWTIDKVEKEMKEGEEAANIRTLVCALCKAILMIIRTKFLSKRGQETNQTQATRQQTNQNQARGQLRQRHARLKILLVLSLRSFLMLTTRLTRRVPNVSASK</sequence>
<dbReference type="EMBL" id="HBUF01200796">
    <property type="protein sequence ID" value="CAG6661838.1"/>
    <property type="molecule type" value="Transcribed_RNA"/>
</dbReference>
<accession>A0A8D8S250</accession>
<organism evidence="2">
    <name type="scientific">Cacopsylla melanoneura</name>
    <dbReference type="NCBI Taxonomy" id="428564"/>
    <lineage>
        <taxon>Eukaryota</taxon>
        <taxon>Metazoa</taxon>
        <taxon>Ecdysozoa</taxon>
        <taxon>Arthropoda</taxon>
        <taxon>Hexapoda</taxon>
        <taxon>Insecta</taxon>
        <taxon>Pterygota</taxon>
        <taxon>Neoptera</taxon>
        <taxon>Paraneoptera</taxon>
        <taxon>Hemiptera</taxon>
        <taxon>Sternorrhyncha</taxon>
        <taxon>Psylloidea</taxon>
        <taxon>Psyllidae</taxon>
        <taxon>Psyllinae</taxon>
        <taxon>Cacopsylla</taxon>
    </lineage>
</organism>
<feature type="compositionally biased region" description="Low complexity" evidence="1">
    <location>
        <begin position="79"/>
        <end position="95"/>
    </location>
</feature>
<reference evidence="2" key="1">
    <citation type="submission" date="2021-05" db="EMBL/GenBank/DDBJ databases">
        <authorList>
            <person name="Alioto T."/>
            <person name="Alioto T."/>
            <person name="Gomez Garrido J."/>
        </authorList>
    </citation>
    <scope>NUCLEOTIDE SEQUENCE</scope>
</reference>
<evidence type="ECO:0000313" key="2">
    <source>
        <dbReference type="EMBL" id="CAG6661838.1"/>
    </source>
</evidence>